<evidence type="ECO:0000256" key="7">
    <source>
        <dbReference type="ARBA" id="ARBA00023022"/>
    </source>
</evidence>
<organism evidence="11 12">
    <name type="scientific">Molossus molossus</name>
    <name type="common">Pallas' mastiff bat</name>
    <name type="synonym">Vespertilio molossus</name>
    <dbReference type="NCBI Taxonomy" id="27622"/>
    <lineage>
        <taxon>Eukaryota</taxon>
        <taxon>Metazoa</taxon>
        <taxon>Chordata</taxon>
        <taxon>Craniata</taxon>
        <taxon>Vertebrata</taxon>
        <taxon>Euteleostomi</taxon>
        <taxon>Mammalia</taxon>
        <taxon>Eutheria</taxon>
        <taxon>Laurasiatheria</taxon>
        <taxon>Chiroptera</taxon>
        <taxon>Yangochiroptera</taxon>
        <taxon>Molossidae</taxon>
        <taxon>Molossus</taxon>
    </lineage>
</organism>
<evidence type="ECO:0000256" key="9">
    <source>
        <dbReference type="RuleBase" id="RU231113"/>
    </source>
</evidence>
<reference evidence="11 12" key="1">
    <citation type="journal article" date="2020" name="Nature">
        <title>Six reference-quality genomes reveal evolution of bat adaptations.</title>
        <authorList>
            <person name="Jebb D."/>
            <person name="Huang Z."/>
            <person name="Pippel M."/>
            <person name="Hughes G.M."/>
            <person name="Lavrichenko K."/>
            <person name="Devanna P."/>
            <person name="Winkler S."/>
            <person name="Jermiin L.S."/>
            <person name="Skirmuntt E.C."/>
            <person name="Katzourakis A."/>
            <person name="Burkitt-Gray L."/>
            <person name="Ray D.A."/>
            <person name="Sullivan K.A.M."/>
            <person name="Roscito J.G."/>
            <person name="Kirilenko B.M."/>
            <person name="Davalos L.M."/>
            <person name="Corthals A.P."/>
            <person name="Power M.L."/>
            <person name="Jones G."/>
            <person name="Ransome R.D."/>
            <person name="Dechmann D.K.N."/>
            <person name="Locatelli A.G."/>
            <person name="Puechmaille S.J."/>
            <person name="Fedrigo O."/>
            <person name="Jarvis E.D."/>
            <person name="Hiller M."/>
            <person name="Vernes S.C."/>
            <person name="Myers E.W."/>
            <person name="Teeling E.C."/>
        </authorList>
    </citation>
    <scope>NUCLEOTIDE SEQUENCE [LARGE SCALE GENOMIC DNA]</scope>
    <source>
        <strain evidence="11">MMolMol1</strain>
        <tissue evidence="11">Muscle</tissue>
    </source>
</reference>
<feature type="signal peptide" evidence="9">
    <location>
        <begin position="1"/>
        <end position="19"/>
    </location>
</feature>
<dbReference type="EMBL" id="JACASF010000006">
    <property type="protein sequence ID" value="KAF6471076.1"/>
    <property type="molecule type" value="Genomic_DNA"/>
</dbReference>
<dbReference type="GO" id="GO:0045087">
    <property type="term" value="P:innate immune response"/>
    <property type="evidence" value="ECO:0007669"/>
    <property type="project" value="InterPro"/>
</dbReference>
<evidence type="ECO:0000259" key="10">
    <source>
        <dbReference type="Pfam" id="PF13841"/>
    </source>
</evidence>
<keyword evidence="5 9" id="KW-0732">Signal</keyword>
<dbReference type="GO" id="GO:0005576">
    <property type="term" value="C:extracellular region"/>
    <property type="evidence" value="ECO:0007669"/>
    <property type="project" value="UniProtKB-SubCell"/>
</dbReference>
<keyword evidence="8" id="KW-1015">Disulfide bond</keyword>
<protein>
    <recommendedName>
        <fullName evidence="9">Beta-defensin</fullName>
    </recommendedName>
</protein>
<gene>
    <name evidence="11" type="ORF">HJG59_003787</name>
</gene>
<dbReference type="PANTHER" id="PTHR15001:SF7">
    <property type="entry name" value="DEFENSIN BETA 118"/>
    <property type="match status" value="1"/>
</dbReference>
<dbReference type="PANTHER" id="PTHR15001">
    <property type="entry name" value="BETA-DEFENSIN 123-RELATED"/>
    <property type="match status" value="1"/>
</dbReference>
<comment type="caution">
    <text evidence="11">The sequence shown here is derived from an EMBL/GenBank/DDBJ whole genome shotgun (WGS) entry which is preliminary data.</text>
</comment>
<evidence type="ECO:0000256" key="2">
    <source>
        <dbReference type="ARBA" id="ARBA00007371"/>
    </source>
</evidence>
<comment type="subcellular location">
    <subcellularLocation>
        <location evidence="1 9">Secreted</location>
    </subcellularLocation>
</comment>
<dbReference type="InterPro" id="IPR025933">
    <property type="entry name" value="Beta_defensin_dom"/>
</dbReference>
<feature type="domain" description="Beta-defensin" evidence="10">
    <location>
        <begin position="25"/>
        <end position="54"/>
    </location>
</feature>
<dbReference type="Pfam" id="PF13841">
    <property type="entry name" value="Defensin_beta_2"/>
    <property type="match status" value="1"/>
</dbReference>
<name>A0A7J8HFL2_MOLMO</name>
<feature type="chain" id="PRO_5029948302" description="Beta-defensin" evidence="9">
    <location>
        <begin position="20"/>
        <end position="125"/>
    </location>
</feature>
<accession>A0A7J8HFL2</accession>
<keyword evidence="4 9" id="KW-0929">Antimicrobial</keyword>
<evidence type="ECO:0000256" key="5">
    <source>
        <dbReference type="ARBA" id="ARBA00022729"/>
    </source>
</evidence>
<evidence type="ECO:0000256" key="8">
    <source>
        <dbReference type="ARBA" id="ARBA00023157"/>
    </source>
</evidence>
<keyword evidence="12" id="KW-1185">Reference proteome</keyword>
<evidence type="ECO:0000313" key="12">
    <source>
        <dbReference type="Proteomes" id="UP000550707"/>
    </source>
</evidence>
<comment type="similarity">
    <text evidence="2 9">Belongs to the beta-defensin family.</text>
</comment>
<keyword evidence="6 9" id="KW-0211">Defensin</keyword>
<dbReference type="AlphaFoldDB" id="A0A7J8HFL2"/>
<dbReference type="InParanoid" id="A0A7J8HFL2"/>
<evidence type="ECO:0000256" key="4">
    <source>
        <dbReference type="ARBA" id="ARBA00022529"/>
    </source>
</evidence>
<keyword evidence="7 9" id="KW-0044">Antibiotic</keyword>
<proteinExistence type="inferred from homology"/>
<sequence length="125" mass="14120">MRLLLLALTVLVFLPQVIPDFSGKKCWQNLGRCRKNCNVDQEIITECKNHRVCCVPKSTHKEKVPINTEVPTTSFTTLFDFNTEPMDFYVSIPPSVPDFEVNVIGTESAISDRALETKVSLPQVH</sequence>
<evidence type="ECO:0000256" key="3">
    <source>
        <dbReference type="ARBA" id="ARBA00022525"/>
    </source>
</evidence>
<dbReference type="InterPro" id="IPR050544">
    <property type="entry name" value="Beta-defensin"/>
</dbReference>
<comment type="function">
    <text evidence="9">Has antibacterial activity.</text>
</comment>
<keyword evidence="3 9" id="KW-0964">Secreted</keyword>
<evidence type="ECO:0000313" key="11">
    <source>
        <dbReference type="EMBL" id="KAF6471076.1"/>
    </source>
</evidence>
<dbReference type="GO" id="GO:0042742">
    <property type="term" value="P:defense response to bacterium"/>
    <property type="evidence" value="ECO:0007669"/>
    <property type="project" value="UniProtKB-UniRule"/>
</dbReference>
<dbReference type="Proteomes" id="UP000550707">
    <property type="component" value="Unassembled WGS sequence"/>
</dbReference>
<evidence type="ECO:0000256" key="6">
    <source>
        <dbReference type="ARBA" id="ARBA00022940"/>
    </source>
</evidence>
<evidence type="ECO:0000256" key="1">
    <source>
        <dbReference type="ARBA" id="ARBA00004613"/>
    </source>
</evidence>